<protein>
    <submittedName>
        <fullName evidence="1">Uncharacterized protein</fullName>
    </submittedName>
</protein>
<evidence type="ECO:0000313" key="2">
    <source>
        <dbReference type="Proteomes" id="UP001597185"/>
    </source>
</evidence>
<comment type="caution">
    <text evidence="1">The sequence shown here is derived from an EMBL/GenBank/DDBJ whole genome shotgun (WGS) entry which is preliminary data.</text>
</comment>
<dbReference type="AlphaFoldDB" id="A0ABD6C005"/>
<evidence type="ECO:0000313" key="1">
    <source>
        <dbReference type="EMBL" id="MFD1569788.1"/>
    </source>
</evidence>
<gene>
    <name evidence="1" type="ORF">ACFR9T_04175</name>
</gene>
<accession>A0ABD6C005</accession>
<dbReference type="RefSeq" id="WP_256418204.1">
    <property type="nucleotide sequence ID" value="NZ_JANHDL010000005.1"/>
</dbReference>
<proteinExistence type="predicted"/>
<keyword evidence="2" id="KW-1185">Reference proteome</keyword>
<dbReference type="Proteomes" id="UP001597185">
    <property type="component" value="Unassembled WGS sequence"/>
</dbReference>
<sequence>MSLGSESNSHCHLTATGPGEFWCPVCGQRCTQNSTSGIEYGHRLDCDRRPSELANPLEE</sequence>
<reference evidence="1 2" key="1">
    <citation type="journal article" date="2019" name="Int. J. Syst. Evol. Microbiol.">
        <title>The Global Catalogue of Microorganisms (GCM) 10K type strain sequencing project: providing services to taxonomists for standard genome sequencing and annotation.</title>
        <authorList>
            <consortium name="The Broad Institute Genomics Platform"/>
            <consortium name="The Broad Institute Genome Sequencing Center for Infectious Disease"/>
            <person name="Wu L."/>
            <person name="Ma J."/>
        </authorList>
    </citation>
    <scope>NUCLEOTIDE SEQUENCE [LARGE SCALE GENOMIC DNA]</scope>
    <source>
        <strain evidence="1 2">CGMCC 1.12689</strain>
    </source>
</reference>
<name>A0ABD6C005_9EURY</name>
<dbReference type="EMBL" id="JBHUDB010000001">
    <property type="protein sequence ID" value="MFD1569788.1"/>
    <property type="molecule type" value="Genomic_DNA"/>
</dbReference>
<organism evidence="1 2">
    <name type="scientific">Halorubrum laminariae</name>
    <dbReference type="NCBI Taxonomy" id="1433523"/>
    <lineage>
        <taxon>Archaea</taxon>
        <taxon>Methanobacteriati</taxon>
        <taxon>Methanobacteriota</taxon>
        <taxon>Stenosarchaea group</taxon>
        <taxon>Halobacteria</taxon>
        <taxon>Halobacteriales</taxon>
        <taxon>Haloferacaceae</taxon>
        <taxon>Halorubrum</taxon>
    </lineage>
</organism>